<keyword evidence="3" id="KW-0804">Transcription</keyword>
<evidence type="ECO:0000256" key="2">
    <source>
        <dbReference type="ARBA" id="ARBA00023125"/>
    </source>
</evidence>
<dbReference type="PANTHER" id="PTHR33204:SF18">
    <property type="entry name" value="TRANSCRIPTIONAL REGULATORY PROTEIN"/>
    <property type="match status" value="1"/>
</dbReference>
<dbReference type="SUPFAM" id="SSF46785">
    <property type="entry name" value="Winged helix' DNA-binding domain"/>
    <property type="match status" value="1"/>
</dbReference>
<dbReference type="Pfam" id="PF01638">
    <property type="entry name" value="HxlR"/>
    <property type="match status" value="1"/>
</dbReference>
<organism evidence="5 6">
    <name type="scientific">Planotetraspora mira</name>
    <dbReference type="NCBI Taxonomy" id="58121"/>
    <lineage>
        <taxon>Bacteria</taxon>
        <taxon>Bacillati</taxon>
        <taxon>Actinomycetota</taxon>
        <taxon>Actinomycetes</taxon>
        <taxon>Streptosporangiales</taxon>
        <taxon>Streptosporangiaceae</taxon>
        <taxon>Planotetraspora</taxon>
    </lineage>
</organism>
<feature type="domain" description="HTH hxlR-type" evidence="4">
    <location>
        <begin position="26"/>
        <end position="124"/>
    </location>
</feature>
<keyword evidence="1" id="KW-0805">Transcription regulation</keyword>
<evidence type="ECO:0000256" key="3">
    <source>
        <dbReference type="ARBA" id="ARBA00023163"/>
    </source>
</evidence>
<dbReference type="GO" id="GO:0003677">
    <property type="term" value="F:DNA binding"/>
    <property type="evidence" value="ECO:0007669"/>
    <property type="project" value="UniProtKB-KW"/>
</dbReference>
<evidence type="ECO:0000313" key="5">
    <source>
        <dbReference type="EMBL" id="GII34502.1"/>
    </source>
</evidence>
<keyword evidence="2" id="KW-0238">DNA-binding</keyword>
<name>A0A8J3TYD3_9ACTN</name>
<dbReference type="AlphaFoldDB" id="A0A8J3TYD3"/>
<comment type="caution">
    <text evidence="5">The sequence shown here is derived from an EMBL/GenBank/DDBJ whole genome shotgun (WGS) entry which is preliminary data.</text>
</comment>
<dbReference type="EMBL" id="BOOO01000051">
    <property type="protein sequence ID" value="GII34502.1"/>
    <property type="molecule type" value="Genomic_DNA"/>
</dbReference>
<dbReference type="PROSITE" id="PS51118">
    <property type="entry name" value="HTH_HXLR"/>
    <property type="match status" value="1"/>
</dbReference>
<evidence type="ECO:0000313" key="6">
    <source>
        <dbReference type="Proteomes" id="UP000650628"/>
    </source>
</evidence>
<keyword evidence="6" id="KW-1185">Reference proteome</keyword>
<evidence type="ECO:0000259" key="4">
    <source>
        <dbReference type="PROSITE" id="PS51118"/>
    </source>
</evidence>
<sequence length="138" mass="15561">MVTAWIPHYCGPVAKPLDPEMFDPLCPSELMPIRVGDKWAGMIIQCLEDGPRRFSELRVPLRNITPKVLTKSLRTLERDAFIVRTIHAGPSRQVQYELTSLGRSLLELLDAARAWAETHLEELIDAREAAIARASRTS</sequence>
<accession>A0A8J3TYD3</accession>
<dbReference type="Proteomes" id="UP000650628">
    <property type="component" value="Unassembled WGS sequence"/>
</dbReference>
<dbReference type="InterPro" id="IPR002577">
    <property type="entry name" value="HTH_HxlR"/>
</dbReference>
<gene>
    <name evidence="5" type="ORF">Pmi06nite_79440</name>
</gene>
<dbReference type="InterPro" id="IPR036388">
    <property type="entry name" value="WH-like_DNA-bd_sf"/>
</dbReference>
<proteinExistence type="predicted"/>
<evidence type="ECO:0000256" key="1">
    <source>
        <dbReference type="ARBA" id="ARBA00023015"/>
    </source>
</evidence>
<dbReference type="Gene3D" id="1.10.10.10">
    <property type="entry name" value="Winged helix-like DNA-binding domain superfamily/Winged helix DNA-binding domain"/>
    <property type="match status" value="1"/>
</dbReference>
<reference evidence="5 6" key="1">
    <citation type="submission" date="2021-01" db="EMBL/GenBank/DDBJ databases">
        <title>Whole genome shotgun sequence of Planotetraspora mira NBRC 15435.</title>
        <authorList>
            <person name="Komaki H."/>
            <person name="Tamura T."/>
        </authorList>
    </citation>
    <scope>NUCLEOTIDE SEQUENCE [LARGE SCALE GENOMIC DNA]</scope>
    <source>
        <strain evidence="5 6">NBRC 15435</strain>
    </source>
</reference>
<dbReference type="PANTHER" id="PTHR33204">
    <property type="entry name" value="TRANSCRIPTIONAL REGULATOR, MARR FAMILY"/>
    <property type="match status" value="1"/>
</dbReference>
<protein>
    <submittedName>
        <fullName evidence="5">Putative transcriptional regulator</fullName>
    </submittedName>
</protein>
<dbReference type="InterPro" id="IPR036390">
    <property type="entry name" value="WH_DNA-bd_sf"/>
</dbReference>